<name>A0A2S9SVD8_9BACT</name>
<dbReference type="Pfam" id="PF09720">
    <property type="entry name" value="Unstab_antitox"/>
    <property type="match status" value="1"/>
</dbReference>
<reference evidence="1 2" key="1">
    <citation type="submission" date="2017-09" db="EMBL/GenBank/DDBJ databases">
        <title>Reassesment of A. cryaerophilus.</title>
        <authorList>
            <person name="Perez-Cataluna A."/>
            <person name="Collado L."/>
            <person name="Salgado O."/>
            <person name="Lefinanco V."/>
            <person name="Figueras M.J."/>
        </authorList>
    </citation>
    <scope>NUCLEOTIDE SEQUENCE [LARGE SCALE GENOMIC DNA]</scope>
    <source>
        <strain evidence="1 2">LMG 9871</strain>
    </source>
</reference>
<dbReference type="EMBL" id="NXGH01000003">
    <property type="protein sequence ID" value="PRM90553.1"/>
    <property type="molecule type" value="Genomic_DNA"/>
</dbReference>
<evidence type="ECO:0000313" key="1">
    <source>
        <dbReference type="EMBL" id="PRM90553.1"/>
    </source>
</evidence>
<protein>
    <submittedName>
        <fullName evidence="1">Addiction module protein</fullName>
    </submittedName>
</protein>
<dbReference type="RefSeq" id="WP_105911007.1">
    <property type="nucleotide sequence ID" value="NZ_NXGH01000003.1"/>
</dbReference>
<organism evidence="1 2">
    <name type="scientific">Aliarcobacter cryaerophilus</name>
    <dbReference type="NCBI Taxonomy" id="28198"/>
    <lineage>
        <taxon>Bacteria</taxon>
        <taxon>Pseudomonadati</taxon>
        <taxon>Campylobacterota</taxon>
        <taxon>Epsilonproteobacteria</taxon>
        <taxon>Campylobacterales</taxon>
        <taxon>Arcobacteraceae</taxon>
        <taxon>Aliarcobacter</taxon>
    </lineage>
</organism>
<accession>A0A2S9SVD8</accession>
<comment type="caution">
    <text evidence="1">The sequence shown here is derived from an EMBL/GenBank/DDBJ whole genome shotgun (WGS) entry which is preliminary data.</text>
</comment>
<evidence type="ECO:0000313" key="2">
    <source>
        <dbReference type="Proteomes" id="UP000238649"/>
    </source>
</evidence>
<dbReference type="OrthoDB" id="5347864at2"/>
<sequence>MGTNEIINEAIKLKPQEKYLIIESLILSLNEQNKDIENLWIQESKKRLEEYKNGNLETLSFEEVFN</sequence>
<gene>
    <name evidence="1" type="ORF">CJ671_01750</name>
</gene>
<dbReference type="InterPro" id="IPR013406">
    <property type="entry name" value="CHP02574_addiction_mod"/>
</dbReference>
<dbReference type="AlphaFoldDB" id="A0A2S9SVD8"/>
<proteinExistence type="predicted"/>
<dbReference type="Proteomes" id="UP000238649">
    <property type="component" value="Unassembled WGS sequence"/>
</dbReference>